<dbReference type="PANTHER" id="PTHR37984:SF5">
    <property type="entry name" value="PROTEIN NYNRIN-LIKE"/>
    <property type="match status" value="1"/>
</dbReference>
<evidence type="ECO:0000256" key="6">
    <source>
        <dbReference type="ARBA" id="ARBA00022918"/>
    </source>
</evidence>
<keyword evidence="6" id="KW-0695">RNA-directed DNA polymerase</keyword>
<proteinExistence type="predicted"/>
<dbReference type="GO" id="GO:0003676">
    <property type="term" value="F:nucleic acid binding"/>
    <property type="evidence" value="ECO:0007669"/>
    <property type="project" value="InterPro"/>
</dbReference>
<evidence type="ECO:0000256" key="2">
    <source>
        <dbReference type="ARBA" id="ARBA00022695"/>
    </source>
</evidence>
<keyword evidence="2" id="KW-0548">Nucleotidyltransferase</keyword>
<evidence type="ECO:0000313" key="12">
    <source>
        <dbReference type="Proteomes" id="UP001231189"/>
    </source>
</evidence>
<dbReference type="FunFam" id="3.30.70.270:FF:000003">
    <property type="entry name" value="Transposon Ty3-G Gag-Pol polyprotein"/>
    <property type="match status" value="1"/>
</dbReference>
<dbReference type="Pfam" id="PF17917">
    <property type="entry name" value="RT_RNaseH"/>
    <property type="match status" value="1"/>
</dbReference>
<dbReference type="Pfam" id="PF00078">
    <property type="entry name" value="RVT_1"/>
    <property type="match status" value="1"/>
</dbReference>
<dbReference type="Pfam" id="PF00665">
    <property type="entry name" value="rve"/>
    <property type="match status" value="1"/>
</dbReference>
<keyword evidence="12" id="KW-1185">Reference proteome</keyword>
<dbReference type="PROSITE" id="PS50994">
    <property type="entry name" value="INTEGRASE"/>
    <property type="match status" value="1"/>
</dbReference>
<feature type="domain" description="Integrase catalytic" evidence="10">
    <location>
        <begin position="730"/>
        <end position="888"/>
    </location>
</feature>
<feature type="non-terminal residue" evidence="11">
    <location>
        <position position="1"/>
    </location>
</feature>
<evidence type="ECO:0000256" key="4">
    <source>
        <dbReference type="ARBA" id="ARBA00022759"/>
    </source>
</evidence>
<dbReference type="Gene3D" id="3.30.420.10">
    <property type="entry name" value="Ribonuclease H-like superfamily/Ribonuclease H"/>
    <property type="match status" value="1"/>
</dbReference>
<comment type="caution">
    <text evidence="11">The sequence shown here is derived from an EMBL/GenBank/DDBJ whole genome shotgun (WGS) entry which is preliminary data.</text>
</comment>
<keyword evidence="7" id="KW-0479">Metal-binding</keyword>
<dbReference type="InterPro" id="IPR043502">
    <property type="entry name" value="DNA/RNA_pol_sf"/>
</dbReference>
<feature type="domain" description="CCHC-type" evidence="9">
    <location>
        <begin position="214"/>
        <end position="229"/>
    </location>
</feature>
<keyword evidence="7" id="KW-0863">Zinc-finger</keyword>
<dbReference type="Gene3D" id="3.10.20.370">
    <property type="match status" value="1"/>
</dbReference>
<evidence type="ECO:0000256" key="7">
    <source>
        <dbReference type="PROSITE-ProRule" id="PRU00047"/>
    </source>
</evidence>
<name>A0AAD8SBE2_LOLMU</name>
<dbReference type="InterPro" id="IPR050951">
    <property type="entry name" value="Retrovirus_Pol_polyprotein"/>
</dbReference>
<dbReference type="InterPro" id="IPR041373">
    <property type="entry name" value="RT_RNaseH"/>
</dbReference>
<dbReference type="Proteomes" id="UP001231189">
    <property type="component" value="Unassembled WGS sequence"/>
</dbReference>
<dbReference type="Gene3D" id="4.10.60.10">
    <property type="entry name" value="Zinc finger, CCHC-type"/>
    <property type="match status" value="1"/>
</dbReference>
<gene>
    <name evidence="11" type="ORF">QYE76_065998</name>
</gene>
<dbReference type="GO" id="GO:0016787">
    <property type="term" value="F:hydrolase activity"/>
    <property type="evidence" value="ECO:0007669"/>
    <property type="project" value="UniProtKB-KW"/>
</dbReference>
<dbReference type="InterPro" id="IPR036875">
    <property type="entry name" value="Znf_CCHC_sf"/>
</dbReference>
<evidence type="ECO:0000259" key="10">
    <source>
        <dbReference type="PROSITE" id="PS50994"/>
    </source>
</evidence>
<feature type="compositionally biased region" description="Polar residues" evidence="8">
    <location>
        <begin position="115"/>
        <end position="146"/>
    </location>
</feature>
<feature type="region of interest" description="Disordered" evidence="8">
    <location>
        <begin position="238"/>
        <end position="261"/>
    </location>
</feature>
<dbReference type="InterPro" id="IPR043128">
    <property type="entry name" value="Rev_trsase/Diguanyl_cyclase"/>
</dbReference>
<dbReference type="Gene3D" id="3.10.10.10">
    <property type="entry name" value="HIV Type 1 Reverse Transcriptase, subunit A, domain 1"/>
    <property type="match status" value="1"/>
</dbReference>
<keyword evidence="1" id="KW-0808">Transferase</keyword>
<dbReference type="SUPFAM" id="SSF57756">
    <property type="entry name" value="Retrovirus zinc finger-like domains"/>
    <property type="match status" value="1"/>
</dbReference>
<dbReference type="GO" id="GO:0003964">
    <property type="term" value="F:RNA-directed DNA polymerase activity"/>
    <property type="evidence" value="ECO:0007669"/>
    <property type="project" value="UniProtKB-KW"/>
</dbReference>
<keyword evidence="3" id="KW-0540">Nuclease</keyword>
<dbReference type="InterPro" id="IPR012337">
    <property type="entry name" value="RNaseH-like_sf"/>
</dbReference>
<organism evidence="11 12">
    <name type="scientific">Lolium multiflorum</name>
    <name type="common">Italian ryegrass</name>
    <name type="synonym">Lolium perenne subsp. multiflorum</name>
    <dbReference type="NCBI Taxonomy" id="4521"/>
    <lineage>
        <taxon>Eukaryota</taxon>
        <taxon>Viridiplantae</taxon>
        <taxon>Streptophyta</taxon>
        <taxon>Embryophyta</taxon>
        <taxon>Tracheophyta</taxon>
        <taxon>Spermatophyta</taxon>
        <taxon>Magnoliopsida</taxon>
        <taxon>Liliopsida</taxon>
        <taxon>Poales</taxon>
        <taxon>Poaceae</taxon>
        <taxon>BOP clade</taxon>
        <taxon>Pooideae</taxon>
        <taxon>Poodae</taxon>
        <taxon>Poeae</taxon>
        <taxon>Poeae Chloroplast Group 2 (Poeae type)</taxon>
        <taxon>Loliodinae</taxon>
        <taxon>Loliinae</taxon>
        <taxon>Lolium</taxon>
    </lineage>
</organism>
<feature type="compositionally biased region" description="Low complexity" evidence="8">
    <location>
        <begin position="147"/>
        <end position="196"/>
    </location>
</feature>
<dbReference type="InterPro" id="IPR001878">
    <property type="entry name" value="Znf_CCHC"/>
</dbReference>
<dbReference type="SUPFAM" id="SSF53098">
    <property type="entry name" value="Ribonuclease H-like"/>
    <property type="match status" value="1"/>
</dbReference>
<dbReference type="PROSITE" id="PS50158">
    <property type="entry name" value="ZF_CCHC"/>
    <property type="match status" value="1"/>
</dbReference>
<protein>
    <recommendedName>
        <fullName evidence="13">Reverse transcriptase</fullName>
    </recommendedName>
</protein>
<dbReference type="InterPro" id="IPR036397">
    <property type="entry name" value="RNaseH_sf"/>
</dbReference>
<dbReference type="InterPro" id="IPR001584">
    <property type="entry name" value="Integrase_cat-core"/>
</dbReference>
<dbReference type="AlphaFoldDB" id="A0AAD8SBE2"/>
<dbReference type="GO" id="GO:0008270">
    <property type="term" value="F:zinc ion binding"/>
    <property type="evidence" value="ECO:0007669"/>
    <property type="project" value="UniProtKB-KW"/>
</dbReference>
<dbReference type="CDD" id="cd09274">
    <property type="entry name" value="RNase_HI_RT_Ty3"/>
    <property type="match status" value="1"/>
</dbReference>
<dbReference type="Pfam" id="PF00098">
    <property type="entry name" value="zf-CCHC"/>
    <property type="match status" value="1"/>
</dbReference>
<evidence type="ECO:0000256" key="1">
    <source>
        <dbReference type="ARBA" id="ARBA00022679"/>
    </source>
</evidence>
<reference evidence="11" key="1">
    <citation type="submission" date="2023-07" db="EMBL/GenBank/DDBJ databases">
        <title>A chromosome-level genome assembly of Lolium multiflorum.</title>
        <authorList>
            <person name="Chen Y."/>
            <person name="Copetti D."/>
            <person name="Kolliker R."/>
            <person name="Studer B."/>
        </authorList>
    </citation>
    <scope>NUCLEOTIDE SEQUENCE</scope>
    <source>
        <strain evidence="11">02402/16</strain>
        <tissue evidence="11">Leaf</tissue>
    </source>
</reference>
<evidence type="ECO:0000256" key="8">
    <source>
        <dbReference type="SAM" id="MobiDB-lite"/>
    </source>
</evidence>
<sequence length="958" mass="109555">MMTWADFKLKFSKYHVPPGLIKKMRDEFRELKQGRMSVVEYRDRFLTLSRYAPDETDTTEKRKERFLNGLHDEMQTVLVNIPFADLEALVDSAIQMEGKLHQANENRKRRMMHQSGPSNTPRYRPSSSGGFPPETTSPSWMSPGFQNRSGGNPRPGGPHHNNNNSNSYVHHNNNFNRAPPRAPANNNPNNSNTAPRTGSNAIPVTPKDKATITCYECGIVGHYSNECPKRLAKIAANTAAPAQQQRRVSTGKKFTPNNPNNRNGRLFHMSAEEAQEAPDVVLDGDIELIPGTGPIAQRAYSMNPTELVELKKQLDDMLAKGLIRPVLFVDKRTVPLVYVRITIDLRTGYHQLKIRADIPKTAFTTRYGLYEYNVMSFGLTNAPAYFMNLMNKIFMNFLDKFVVVFIDDILIYSKTEEEHEQHLEIILETLRQHKLYAKFSKCEFWLKEVGFLGHILSAGGIAVDPPKSKPLKNGKPQPHRPRTRSLNGLINVKRASKLRLTTAPILIMPDITKPFDVYCDASKIGLGCVLMQEGKVISYLSPQLKQHEQNYPTHDLELAAVVLALKVWRHYLMGNRCEIYSDHKSLKYIFTQKELNMRQRRWIELIKDYDLEIHYHPGKANVVADALSRQPCQLNSMIAAEQPSLHEEFEQFRLGYFPNEQLAVIKYLPPTFSAQQRRKFFYDLRHYFWDDPHLYKEGVDDARKFILSCDECQRVGNISRRNEMPMNYTLVIEPFDCWGFDFMGPFPSSEGNTHILVAVDYVTKWVEAIPTKSADGETSIKMLVDVIFPRFGVPRYIMTDGGSHFIHGGFRKTLAKYGINHRIASAYHPQTSGQVELSNREIKSILGKTVNKSRKNWASKLKEALWAYRTAYKNPMGMSPYKMVYGKACHLPLELEHKAYWAVRELNKDPKLAGKLLSKWEGPYVVEEVYRSGAIKISSLQGNATQVDQAPEPGFCWK</sequence>
<keyword evidence="5" id="KW-0378">Hydrolase</keyword>
<dbReference type="Pfam" id="PF03732">
    <property type="entry name" value="Retrotrans_gag"/>
    <property type="match status" value="1"/>
</dbReference>
<dbReference type="PANTHER" id="PTHR37984">
    <property type="entry name" value="PROTEIN CBG26694"/>
    <property type="match status" value="1"/>
</dbReference>
<dbReference type="EMBL" id="JAUUTY010000004">
    <property type="protein sequence ID" value="KAK1648193.1"/>
    <property type="molecule type" value="Genomic_DNA"/>
</dbReference>
<keyword evidence="7" id="KW-0862">Zinc</keyword>
<evidence type="ECO:0000256" key="3">
    <source>
        <dbReference type="ARBA" id="ARBA00022722"/>
    </source>
</evidence>
<dbReference type="CDD" id="cd01647">
    <property type="entry name" value="RT_LTR"/>
    <property type="match status" value="1"/>
</dbReference>
<dbReference type="GO" id="GO:0015074">
    <property type="term" value="P:DNA integration"/>
    <property type="evidence" value="ECO:0007669"/>
    <property type="project" value="InterPro"/>
</dbReference>
<dbReference type="Gene3D" id="3.30.70.270">
    <property type="match status" value="1"/>
</dbReference>
<dbReference type="GO" id="GO:0004519">
    <property type="term" value="F:endonuclease activity"/>
    <property type="evidence" value="ECO:0007669"/>
    <property type="project" value="UniProtKB-KW"/>
</dbReference>
<accession>A0AAD8SBE2</accession>
<feature type="region of interest" description="Disordered" evidence="8">
    <location>
        <begin position="102"/>
        <end position="204"/>
    </location>
</feature>
<dbReference type="InterPro" id="IPR005162">
    <property type="entry name" value="Retrotrans_gag_dom"/>
</dbReference>
<evidence type="ECO:0008006" key="13">
    <source>
        <dbReference type="Google" id="ProtNLM"/>
    </source>
</evidence>
<dbReference type="InterPro" id="IPR000477">
    <property type="entry name" value="RT_dom"/>
</dbReference>
<evidence type="ECO:0000259" key="9">
    <source>
        <dbReference type="PROSITE" id="PS50158"/>
    </source>
</evidence>
<evidence type="ECO:0000256" key="5">
    <source>
        <dbReference type="ARBA" id="ARBA00022801"/>
    </source>
</evidence>
<dbReference type="SMART" id="SM00343">
    <property type="entry name" value="ZnF_C2HC"/>
    <property type="match status" value="1"/>
</dbReference>
<keyword evidence="4" id="KW-0255">Endonuclease</keyword>
<evidence type="ECO:0000313" key="11">
    <source>
        <dbReference type="EMBL" id="KAK1648193.1"/>
    </source>
</evidence>
<dbReference type="SUPFAM" id="SSF56672">
    <property type="entry name" value="DNA/RNA polymerases"/>
    <property type="match status" value="1"/>
</dbReference>